<name>A0A2N8KS64_9BURK</name>
<evidence type="ECO:0000256" key="5">
    <source>
        <dbReference type="ARBA" id="ARBA00022490"/>
    </source>
</evidence>
<comment type="function">
    <text evidence="13">Allosteric enzyme that catalyzes the rate-limiting step in glycogen catabolism, the phosphorolytic cleavage of glycogen to produce glucose-1-phosphate, and plays a central role in maintaining cellular and organismal glucose homeostasis.</text>
</comment>
<evidence type="ECO:0000256" key="6">
    <source>
        <dbReference type="ARBA" id="ARBA00022533"/>
    </source>
</evidence>
<dbReference type="FunFam" id="3.40.50.2000:FF:000003">
    <property type="entry name" value="Alpha-1,4 glucan phosphorylase"/>
    <property type="match status" value="1"/>
</dbReference>
<dbReference type="PANTHER" id="PTHR11468:SF3">
    <property type="entry name" value="GLYCOGEN PHOSPHORYLASE, LIVER FORM"/>
    <property type="match status" value="1"/>
</dbReference>
<dbReference type="PIRSF" id="PIRSF000460">
    <property type="entry name" value="Pprylas_GlgP"/>
    <property type="match status" value="1"/>
</dbReference>
<protein>
    <recommendedName>
        <fullName evidence="13">Alpha-1,4 glucan phosphorylase</fullName>
        <ecNumber evidence="13">2.4.1.1</ecNumber>
    </recommendedName>
</protein>
<dbReference type="GO" id="GO:0005980">
    <property type="term" value="P:glycogen catabolic process"/>
    <property type="evidence" value="ECO:0007669"/>
    <property type="project" value="TreeGrafter"/>
</dbReference>
<dbReference type="Pfam" id="PF00343">
    <property type="entry name" value="Phosphorylase"/>
    <property type="match status" value="1"/>
</dbReference>
<dbReference type="Gene3D" id="3.40.50.2000">
    <property type="entry name" value="Glycogen Phosphorylase B"/>
    <property type="match status" value="2"/>
</dbReference>
<dbReference type="PROSITE" id="PS00102">
    <property type="entry name" value="PHOSPHORYLASE"/>
    <property type="match status" value="1"/>
</dbReference>
<keyword evidence="6" id="KW-0021">Allosteric enzyme</keyword>
<gene>
    <name evidence="14" type="ORF">C1O66_21380</name>
</gene>
<dbReference type="GO" id="GO:0008184">
    <property type="term" value="F:glycogen phosphorylase activity"/>
    <property type="evidence" value="ECO:0007669"/>
    <property type="project" value="InterPro"/>
</dbReference>
<dbReference type="GO" id="GO:0005737">
    <property type="term" value="C:cytoplasm"/>
    <property type="evidence" value="ECO:0007669"/>
    <property type="project" value="UniProtKB-SubCell"/>
</dbReference>
<dbReference type="GO" id="GO:0030170">
    <property type="term" value="F:pyridoxal phosphate binding"/>
    <property type="evidence" value="ECO:0007669"/>
    <property type="project" value="InterPro"/>
</dbReference>
<keyword evidence="9 12" id="KW-0663">Pyridoxal phosphate</keyword>
<dbReference type="EC" id="2.4.1.1" evidence="13"/>
<dbReference type="OrthoDB" id="7229284at2"/>
<keyword evidence="5" id="KW-0963">Cytoplasm</keyword>
<keyword evidence="10 13" id="KW-0119">Carbohydrate metabolism</keyword>
<evidence type="ECO:0000256" key="2">
    <source>
        <dbReference type="ARBA" id="ARBA00001933"/>
    </source>
</evidence>
<feature type="modified residue" description="N6-(pyridoxal phosphate)lysine" evidence="12">
    <location>
        <position position="672"/>
    </location>
</feature>
<evidence type="ECO:0000256" key="4">
    <source>
        <dbReference type="ARBA" id="ARBA00006047"/>
    </source>
</evidence>
<comment type="subcellular location">
    <subcellularLocation>
        <location evidence="3">Cytoplasm</location>
    </subcellularLocation>
</comment>
<comment type="cofactor">
    <cofactor evidence="2 13">
        <name>pyridoxal 5'-phosphate</name>
        <dbReference type="ChEBI" id="CHEBI:597326"/>
    </cofactor>
</comment>
<dbReference type="AlphaFoldDB" id="A0A2N8KS64"/>
<evidence type="ECO:0000256" key="8">
    <source>
        <dbReference type="ARBA" id="ARBA00022679"/>
    </source>
</evidence>
<dbReference type="RefSeq" id="WP_102770035.1">
    <property type="nucleotide sequence ID" value="NZ_POSP01000004.1"/>
</dbReference>
<evidence type="ECO:0000256" key="1">
    <source>
        <dbReference type="ARBA" id="ARBA00001275"/>
    </source>
</evidence>
<evidence type="ECO:0000256" key="11">
    <source>
        <dbReference type="ARBA" id="ARBA00025174"/>
    </source>
</evidence>
<organism evidence="14 15">
    <name type="scientific">Kinneretia aquatilis</name>
    <dbReference type="NCBI Taxonomy" id="2070761"/>
    <lineage>
        <taxon>Bacteria</taxon>
        <taxon>Pseudomonadati</taxon>
        <taxon>Pseudomonadota</taxon>
        <taxon>Betaproteobacteria</taxon>
        <taxon>Burkholderiales</taxon>
        <taxon>Sphaerotilaceae</taxon>
        <taxon>Roseateles</taxon>
    </lineage>
</organism>
<proteinExistence type="inferred from homology"/>
<dbReference type="InterPro" id="IPR000811">
    <property type="entry name" value="Glyco_trans_35"/>
</dbReference>
<evidence type="ECO:0000313" key="14">
    <source>
        <dbReference type="EMBL" id="PND36262.1"/>
    </source>
</evidence>
<dbReference type="Proteomes" id="UP000235916">
    <property type="component" value="Unassembled WGS sequence"/>
</dbReference>
<keyword evidence="8 13" id="KW-0808">Transferase</keyword>
<evidence type="ECO:0000256" key="13">
    <source>
        <dbReference type="RuleBase" id="RU000587"/>
    </source>
</evidence>
<dbReference type="FunFam" id="3.40.50.2000:FF:000153">
    <property type="entry name" value="Alpha-1,4 glucan phosphorylase"/>
    <property type="match status" value="1"/>
</dbReference>
<accession>A0A2N8KS64</accession>
<sequence length="823" mass="90537">MNDSASSALTSSASPELRAAFAAAYREAQRQNLGQSSAALALRAAATACRQVLAERWAQTQAQDAQRPASGEAVRRVHYLSMEFLMGRALSNALAALGLQGDLQALLAAEGLSLGEVLEREPDAALGNGGLGRLAACFLDSFAELGLPSFGYGLRYQYGMFAQAIQDGRQVEAPDDWMRLGAPWEVRREQVRYRVGFGGRVELDAGGQRRWLPAELLEAQAFDFIVPAHHSERVSTLRQWQASAVAPIDFKAFCQGDYAAAARHRVAADALNWVLYPDDSSESGRELRLKQEAFLVSASLQDLLARHLTEGAPLHELGRRNAIHLNDTHPALAPAELMRLLLDEQGLGWDEAWAITRQAVSYTNHTLMPEALETWPVRMFEALLPRHLEIIYEINHRFLSELRQRFPGDEGLLARVSLIDEGSPFGGERRVRMAALSIVASHRVNGVAALHSELMVQTIFADYAAIFPERFHNVTNGVTPRRWLQQANPALSALIDGRIGSAWRQDLAGLAQLKPAADDAEFGRQFMAVKRANKQRLAERVRAELGLVINPDSLFDVQIKRIHEYKRQLLNILHVIARYQAIIANPQANWTPRTVLIAGKAASAYVAAKSIIQLAHDVGRVVNSDPRVGDKLKLVFLPNYGVSLAETIIPAADLSEQISTAGTEASGTGNMKFALNGALTIGTWDGANIEMAEAFGPENMFCFGLRTEAVAQMKALGYDPRLFVEENRQLAQVMEAIASGAFSGGDRERYRALVDSLLGRDVYMLMADFKDYVATQARVDALFAQPEAWARQAVLNVAGMGWFSADRTITEYVDRVWSVKSLG</sequence>
<dbReference type="CDD" id="cd04300">
    <property type="entry name" value="GT35_Glycogen_Phosphorylase"/>
    <property type="match status" value="1"/>
</dbReference>
<dbReference type="PANTHER" id="PTHR11468">
    <property type="entry name" value="GLYCOGEN PHOSPHORYLASE"/>
    <property type="match status" value="1"/>
</dbReference>
<evidence type="ECO:0000256" key="7">
    <source>
        <dbReference type="ARBA" id="ARBA00022676"/>
    </source>
</evidence>
<dbReference type="InterPro" id="IPR011833">
    <property type="entry name" value="Glycg_phsphrylas"/>
</dbReference>
<evidence type="ECO:0000256" key="3">
    <source>
        <dbReference type="ARBA" id="ARBA00004496"/>
    </source>
</evidence>
<keyword evidence="7 13" id="KW-0328">Glycosyltransferase</keyword>
<comment type="caution">
    <text evidence="14">The sequence shown here is derived from an EMBL/GenBank/DDBJ whole genome shotgun (WGS) entry which is preliminary data.</text>
</comment>
<evidence type="ECO:0000313" key="15">
    <source>
        <dbReference type="Proteomes" id="UP000235916"/>
    </source>
</evidence>
<evidence type="ECO:0000256" key="12">
    <source>
        <dbReference type="PIRSR" id="PIRSR000460-1"/>
    </source>
</evidence>
<keyword evidence="15" id="KW-1185">Reference proteome</keyword>
<reference evidence="14 15" key="1">
    <citation type="submission" date="2018-01" db="EMBL/GenBank/DDBJ databases">
        <title>Draft genome sequence of Paucibacter aquatile CR182 isolated from freshwater of the Nakdong River.</title>
        <authorList>
            <person name="Choi A."/>
            <person name="Chung E.J."/>
        </authorList>
    </citation>
    <scope>NUCLEOTIDE SEQUENCE [LARGE SCALE GENOMIC DNA]</scope>
    <source>
        <strain evidence="14 15">CR182</strain>
    </source>
</reference>
<evidence type="ECO:0000256" key="10">
    <source>
        <dbReference type="ARBA" id="ARBA00023277"/>
    </source>
</evidence>
<comment type="catalytic activity">
    <reaction evidence="1 13">
        <text>[(1-&gt;4)-alpha-D-glucosyl](n) + phosphate = [(1-&gt;4)-alpha-D-glucosyl](n-1) + alpha-D-glucose 1-phosphate</text>
        <dbReference type="Rhea" id="RHEA:41732"/>
        <dbReference type="Rhea" id="RHEA-COMP:9584"/>
        <dbReference type="Rhea" id="RHEA-COMP:9586"/>
        <dbReference type="ChEBI" id="CHEBI:15444"/>
        <dbReference type="ChEBI" id="CHEBI:43474"/>
        <dbReference type="ChEBI" id="CHEBI:58601"/>
        <dbReference type="EC" id="2.4.1.1"/>
    </reaction>
</comment>
<dbReference type="EMBL" id="POSP01000004">
    <property type="protein sequence ID" value="PND36262.1"/>
    <property type="molecule type" value="Genomic_DNA"/>
</dbReference>
<dbReference type="NCBIfam" id="TIGR02093">
    <property type="entry name" value="P_ylase"/>
    <property type="match status" value="1"/>
</dbReference>
<comment type="similarity">
    <text evidence="4 13">Belongs to the glycogen phosphorylase family.</text>
</comment>
<dbReference type="SUPFAM" id="SSF53756">
    <property type="entry name" value="UDP-Glycosyltransferase/glycogen phosphorylase"/>
    <property type="match status" value="1"/>
</dbReference>
<comment type="function">
    <text evidence="11">Phosphorylase is an important allosteric enzyme in carbohydrate metabolism. Enzymes from different sources differ in their regulatory mechanisms and in their natural substrates. However, all known phosphorylases share catalytic and structural properties.</text>
</comment>
<dbReference type="InterPro" id="IPR035090">
    <property type="entry name" value="Pyridoxal_P_attach_site"/>
</dbReference>
<evidence type="ECO:0000256" key="9">
    <source>
        <dbReference type="ARBA" id="ARBA00022898"/>
    </source>
</evidence>